<dbReference type="EMBL" id="CAJOBH010074790">
    <property type="protein sequence ID" value="CAF4488906.1"/>
    <property type="molecule type" value="Genomic_DNA"/>
</dbReference>
<evidence type="ECO:0000313" key="5">
    <source>
        <dbReference type="Proteomes" id="UP000663855"/>
    </source>
</evidence>
<evidence type="ECO:0000313" key="4">
    <source>
        <dbReference type="EMBL" id="CAF4786684.1"/>
    </source>
</evidence>
<evidence type="ECO:0008006" key="6">
    <source>
        <dbReference type="Google" id="ProtNLM"/>
    </source>
</evidence>
<evidence type="ECO:0000313" key="3">
    <source>
        <dbReference type="EMBL" id="CAF4488906.1"/>
    </source>
</evidence>
<dbReference type="Proteomes" id="UP000663855">
    <property type="component" value="Unassembled WGS sequence"/>
</dbReference>
<protein>
    <recommendedName>
        <fullName evidence="6">ABM domain-containing protein</fullName>
    </recommendedName>
</protein>
<evidence type="ECO:0000313" key="1">
    <source>
        <dbReference type="EMBL" id="CAF1229108.1"/>
    </source>
</evidence>
<reference evidence="1" key="1">
    <citation type="submission" date="2021-02" db="EMBL/GenBank/DDBJ databases">
        <authorList>
            <person name="Nowell W R."/>
        </authorList>
    </citation>
    <scope>NUCLEOTIDE SEQUENCE</scope>
</reference>
<dbReference type="AlphaFoldDB" id="A0A814YFF3"/>
<dbReference type="Proteomes" id="UP000663834">
    <property type="component" value="Unassembled WGS sequence"/>
</dbReference>
<dbReference type="EMBL" id="CAJNOV010005893">
    <property type="protein sequence ID" value="CAF1229108.1"/>
    <property type="molecule type" value="Genomic_DNA"/>
</dbReference>
<gene>
    <name evidence="3" type="ORF">BYL167_LOCUS35475</name>
    <name evidence="1" type="ORF">CJN711_LOCUS13405</name>
    <name evidence="4" type="ORF">GIL414_LOCUS46568</name>
    <name evidence="2" type="ORF">KQP761_LOCUS25133</name>
</gene>
<dbReference type="OrthoDB" id="9994818at2759"/>
<accession>A0A814YFF3</accession>
<dbReference type="EMBL" id="CAJOBJ010146587">
    <property type="protein sequence ID" value="CAF4786684.1"/>
    <property type="molecule type" value="Genomic_DNA"/>
</dbReference>
<name>A0A814YFF3_9BILA</name>
<sequence length="241" mass="27615">MTLLLHVEFDATSESTATKILESLARMADIVHRDHPKVYTYVFRYGDETKTKLIFTEIYADEQVFLDHGRDAEFGRLLLEAFDTTTGKSRKELCIRSDINSPLSQITASILDGYLHVTYISLQQGFFHRNLIENREVDLLILCTGCDQNVYEQLNSLVSCATCVTFEESDGNRQLIAVITNISSKKQLMTDKKPSIDTMEVVCSHEETIRKFKDIIDHYFQIQSIHVQTSFSGYIRHKSLS</sequence>
<comment type="caution">
    <text evidence="1">The sequence shown here is derived from an EMBL/GenBank/DDBJ whole genome shotgun (WGS) entry which is preliminary data.</text>
</comment>
<dbReference type="Proteomes" id="UP000681720">
    <property type="component" value="Unassembled WGS sequence"/>
</dbReference>
<organism evidence="1 5">
    <name type="scientific">Rotaria magnacalcarata</name>
    <dbReference type="NCBI Taxonomy" id="392030"/>
    <lineage>
        <taxon>Eukaryota</taxon>
        <taxon>Metazoa</taxon>
        <taxon>Spiralia</taxon>
        <taxon>Gnathifera</taxon>
        <taxon>Rotifera</taxon>
        <taxon>Eurotatoria</taxon>
        <taxon>Bdelloidea</taxon>
        <taxon>Philodinida</taxon>
        <taxon>Philodinidae</taxon>
        <taxon>Rotaria</taxon>
    </lineage>
</organism>
<evidence type="ECO:0000313" key="2">
    <source>
        <dbReference type="EMBL" id="CAF1624624.1"/>
    </source>
</evidence>
<dbReference type="EMBL" id="CAJNOW010013819">
    <property type="protein sequence ID" value="CAF1624624.1"/>
    <property type="molecule type" value="Genomic_DNA"/>
</dbReference>
<dbReference type="Proteomes" id="UP000681967">
    <property type="component" value="Unassembled WGS sequence"/>
</dbReference>
<proteinExistence type="predicted"/>